<evidence type="ECO:0000256" key="3">
    <source>
        <dbReference type="SAM" id="Phobius"/>
    </source>
</evidence>
<keyword evidence="3" id="KW-1133">Transmembrane helix</keyword>
<dbReference type="SUPFAM" id="SSF81324">
    <property type="entry name" value="Voltage-gated potassium channels"/>
    <property type="match status" value="1"/>
</dbReference>
<comment type="caution">
    <text evidence="5">The sequence shown here is derived from an EMBL/GenBank/DDBJ whole genome shotgun (WGS) entry which is preliminary data.</text>
</comment>
<dbReference type="InterPro" id="IPR018490">
    <property type="entry name" value="cNMP-bd_dom_sf"/>
</dbReference>
<feature type="domain" description="Cyclic nucleotide-binding" evidence="4">
    <location>
        <begin position="451"/>
        <end position="553"/>
    </location>
</feature>
<proteinExistence type="predicted"/>
<keyword evidence="1" id="KW-0406">Ion transport</keyword>
<keyword evidence="6" id="KW-1185">Reference proteome</keyword>
<dbReference type="GO" id="GO:0016020">
    <property type="term" value="C:membrane"/>
    <property type="evidence" value="ECO:0007669"/>
    <property type="project" value="UniProtKB-SubCell"/>
</dbReference>
<dbReference type="InterPro" id="IPR000595">
    <property type="entry name" value="cNMP-bd_dom"/>
</dbReference>
<accession>A0A540L3U6</accession>
<keyword evidence="3" id="KW-0472">Membrane</keyword>
<dbReference type="Proteomes" id="UP000315295">
    <property type="component" value="Unassembled WGS sequence"/>
</dbReference>
<dbReference type="SMART" id="SM00100">
    <property type="entry name" value="cNMP"/>
    <property type="match status" value="1"/>
</dbReference>
<feature type="transmembrane region" description="Helical" evidence="3">
    <location>
        <begin position="77"/>
        <end position="95"/>
    </location>
</feature>
<feature type="transmembrane region" description="Helical" evidence="3">
    <location>
        <begin position="124"/>
        <end position="149"/>
    </location>
</feature>
<feature type="transmembrane region" description="Helical" evidence="3">
    <location>
        <begin position="202"/>
        <end position="228"/>
    </location>
</feature>
<evidence type="ECO:0000313" key="5">
    <source>
        <dbReference type="EMBL" id="TQD81161.1"/>
    </source>
</evidence>
<organism evidence="5 6">
    <name type="scientific">Malus baccata</name>
    <name type="common">Siberian crab apple</name>
    <name type="synonym">Pyrus baccata</name>
    <dbReference type="NCBI Taxonomy" id="106549"/>
    <lineage>
        <taxon>Eukaryota</taxon>
        <taxon>Viridiplantae</taxon>
        <taxon>Streptophyta</taxon>
        <taxon>Embryophyta</taxon>
        <taxon>Tracheophyta</taxon>
        <taxon>Spermatophyta</taxon>
        <taxon>Magnoliopsida</taxon>
        <taxon>eudicotyledons</taxon>
        <taxon>Gunneridae</taxon>
        <taxon>Pentapetalae</taxon>
        <taxon>rosids</taxon>
        <taxon>fabids</taxon>
        <taxon>Rosales</taxon>
        <taxon>Rosaceae</taxon>
        <taxon>Amygdaloideae</taxon>
        <taxon>Maleae</taxon>
        <taxon>Malus</taxon>
    </lineage>
</organism>
<evidence type="ECO:0000256" key="2">
    <source>
        <dbReference type="ARBA" id="ARBA00023303"/>
    </source>
</evidence>
<dbReference type="Pfam" id="PF00027">
    <property type="entry name" value="cNMP_binding"/>
    <property type="match status" value="1"/>
</dbReference>
<keyword evidence="1" id="KW-0813">Transport</keyword>
<reference evidence="5 6" key="1">
    <citation type="journal article" date="2019" name="G3 (Bethesda)">
        <title>Sequencing of a Wild Apple (Malus baccata) Genome Unravels the Differences Between Cultivated and Wild Apple Species Regarding Disease Resistance and Cold Tolerance.</title>
        <authorList>
            <person name="Chen X."/>
        </authorList>
    </citation>
    <scope>NUCLEOTIDE SEQUENCE [LARGE SCALE GENOMIC DNA]</scope>
    <source>
        <strain evidence="6">cv. Shandingzi</strain>
        <tissue evidence="5">Leaves</tissue>
    </source>
</reference>
<keyword evidence="2" id="KW-0407">Ion channel</keyword>
<keyword evidence="1" id="KW-1071">Ligand-gated ion channel</keyword>
<dbReference type="PANTHER" id="PTHR45651">
    <property type="entry name" value="CYCLIC NUCLEOTIDE-GATED ION CHANNEL 15-RELATED-RELATED"/>
    <property type="match status" value="1"/>
</dbReference>
<feature type="transmembrane region" description="Helical" evidence="3">
    <location>
        <begin position="161"/>
        <end position="182"/>
    </location>
</feature>
<sequence length="653" mass="76761">MENSATPMQAEDEVSCIWKTTETQKPDESFEQKYWKKIFISSCLFSFLVDPLYLYVPILKDDIKCLMLDPKLKIVVLLLRILTDLFYIMDIYIRIYRSVELNCRQHWIDFNFVLKSCVPRIAKAIWACDILTDIAAILPLPYVVILCFFSKMSDLRSLTRNMVWMNIFVLFPYVPRVLRIFLSFKELQKRPPTKEIRDNTPIWIKCVLNFYMYLIASHVVGALCYFFAIQRMIICWHSACQKNDGCDDRMFGCLDHHFLRNTTILNYLCPVSIGDNSSDTMFFDFGIFAIVLKNGVVGSTNFLKKLSNCFWWGLRNLSSLGSNLETSANGWENLYTIFISISGLFLFLYLLGNLQMYMQYETTRREDRKRMMLIKQKMEDKGRDVELWLFKRGVSTRLNKDMKLRMMEKVQQAFEESMEINLDNILPLLPSDVQSRIEASMPLAKLKQVPMLRGMDEGLLKIIYEKLEHKRYAKNDFIIQKGQPLEKMVYIVDGSVSIEERSSDVSRRGVGQFCGEELLRWPFCLVCLLATESVKAIGVVEALALNLHDLESIYEQSDIKEKEKPRHRRMMKEEVERNIDEFIIRNTIPKSLNQVVKSRIMEELLQENKDVYWDRLDGDHLISHLPRDFQDEIESHMPLIKFKKVQQDRLTFT</sequence>
<feature type="transmembrane region" description="Helical" evidence="3">
    <location>
        <begin position="334"/>
        <end position="352"/>
    </location>
</feature>
<name>A0A540L3U6_MALBA</name>
<gene>
    <name evidence="5" type="ORF">C1H46_033271</name>
</gene>
<dbReference type="GO" id="GO:0034220">
    <property type="term" value="P:monoatomic ion transmembrane transport"/>
    <property type="evidence" value="ECO:0007669"/>
    <property type="project" value="UniProtKB-KW"/>
</dbReference>
<evidence type="ECO:0000313" key="6">
    <source>
        <dbReference type="Proteomes" id="UP000315295"/>
    </source>
</evidence>
<dbReference type="AlphaFoldDB" id="A0A540L3U6"/>
<evidence type="ECO:0000259" key="4">
    <source>
        <dbReference type="PROSITE" id="PS50042"/>
    </source>
</evidence>
<dbReference type="SUPFAM" id="SSF51206">
    <property type="entry name" value="cAMP-binding domain-like"/>
    <property type="match status" value="1"/>
</dbReference>
<feature type="transmembrane region" description="Helical" evidence="3">
    <location>
        <begin position="38"/>
        <end position="56"/>
    </location>
</feature>
<dbReference type="EMBL" id="VIEB01000776">
    <property type="protein sequence ID" value="TQD81161.1"/>
    <property type="molecule type" value="Genomic_DNA"/>
</dbReference>
<dbReference type="CDD" id="cd00038">
    <property type="entry name" value="CAP_ED"/>
    <property type="match status" value="1"/>
</dbReference>
<keyword evidence="3" id="KW-0812">Transmembrane</keyword>
<dbReference type="PANTHER" id="PTHR45651:SF68">
    <property type="entry name" value="ION TRANSPORT DOMAIN-CONTAINING PROTEIN"/>
    <property type="match status" value="1"/>
</dbReference>
<protein>
    <recommendedName>
        <fullName evidence="4">Cyclic nucleotide-binding domain-containing protein</fullName>
    </recommendedName>
</protein>
<evidence type="ECO:0000256" key="1">
    <source>
        <dbReference type="ARBA" id="ARBA00023286"/>
    </source>
</evidence>
<dbReference type="Gene3D" id="2.60.120.10">
    <property type="entry name" value="Jelly Rolls"/>
    <property type="match status" value="1"/>
</dbReference>
<dbReference type="InterPro" id="IPR014710">
    <property type="entry name" value="RmlC-like_jellyroll"/>
</dbReference>
<dbReference type="PROSITE" id="PS50042">
    <property type="entry name" value="CNMP_BINDING_3"/>
    <property type="match status" value="1"/>
</dbReference>